<feature type="domain" description="Tetrapyrrole methylase" evidence="7">
    <location>
        <begin position="6"/>
        <end position="205"/>
    </location>
</feature>
<evidence type="ECO:0000259" key="7">
    <source>
        <dbReference type="Pfam" id="PF00590"/>
    </source>
</evidence>
<dbReference type="NCBIfam" id="TIGR00096">
    <property type="entry name" value="16S rRNA (cytidine(1402)-2'-O)-methyltransferase"/>
    <property type="match status" value="1"/>
</dbReference>
<name>A0A841GVB3_9BACT</name>
<keyword evidence="5 6" id="KW-0949">S-adenosyl-L-methionine</keyword>
<keyword evidence="2 6" id="KW-0698">rRNA processing</keyword>
<evidence type="ECO:0000256" key="5">
    <source>
        <dbReference type="ARBA" id="ARBA00022691"/>
    </source>
</evidence>
<dbReference type="PANTHER" id="PTHR46111:SF1">
    <property type="entry name" value="RIBOSOMAL RNA SMALL SUBUNIT METHYLTRANSFERASE I"/>
    <property type="match status" value="1"/>
</dbReference>
<dbReference type="HAMAP" id="MF_01877">
    <property type="entry name" value="16SrRNA_methyltr_I"/>
    <property type="match status" value="1"/>
</dbReference>
<dbReference type="PIRSF" id="PIRSF005917">
    <property type="entry name" value="MTase_YraL"/>
    <property type="match status" value="1"/>
</dbReference>
<dbReference type="InterPro" id="IPR000878">
    <property type="entry name" value="4pyrrol_Mease"/>
</dbReference>
<organism evidence="8 9">
    <name type="scientific">Longimicrobium terrae</name>
    <dbReference type="NCBI Taxonomy" id="1639882"/>
    <lineage>
        <taxon>Bacteria</taxon>
        <taxon>Pseudomonadati</taxon>
        <taxon>Gemmatimonadota</taxon>
        <taxon>Longimicrobiia</taxon>
        <taxon>Longimicrobiales</taxon>
        <taxon>Longimicrobiaceae</taxon>
        <taxon>Longimicrobium</taxon>
    </lineage>
</organism>
<dbReference type="PROSITE" id="PS01296">
    <property type="entry name" value="RSMI"/>
    <property type="match status" value="1"/>
</dbReference>
<dbReference type="SUPFAM" id="SSF53790">
    <property type="entry name" value="Tetrapyrrole methylase"/>
    <property type="match status" value="1"/>
</dbReference>
<evidence type="ECO:0000256" key="3">
    <source>
        <dbReference type="ARBA" id="ARBA00022603"/>
    </source>
</evidence>
<keyword evidence="9" id="KW-1185">Reference proteome</keyword>
<dbReference type="InterPro" id="IPR014776">
    <property type="entry name" value="4pyrrole_Mease_sub2"/>
</dbReference>
<evidence type="ECO:0000256" key="6">
    <source>
        <dbReference type="HAMAP-Rule" id="MF_01877"/>
    </source>
</evidence>
<sequence length="282" mass="30132">MTSPSLHIVSTPIGNLGDISRRAVDTLRDADVVLAEDTRRTGMLLRHLEIQTRLMSAHEHNEASRATLVVEMLREGKNVALVSDAGTPLLSDPGARIVREVVAAGFPVIPIPGASALLSALVASGIEAERFTFFGFPPRKGPERTELLEEVAASPRASVLYESPNRLGRLMVDLAEAAGGERRVAVARELTKMHEEFFRGTLTEAAARYADAEVLGEIVVVVAGRTADAVAEGEVDELAADAVAKALLSQGQSPSAVAKELRRRLGISRNDAYRIAQDAAEP</sequence>
<dbReference type="InterPro" id="IPR014777">
    <property type="entry name" value="4pyrrole_Mease_sub1"/>
</dbReference>
<dbReference type="GO" id="GO:0005737">
    <property type="term" value="C:cytoplasm"/>
    <property type="evidence" value="ECO:0007669"/>
    <property type="project" value="UniProtKB-SubCell"/>
</dbReference>
<comment type="function">
    <text evidence="6">Catalyzes the 2'-O-methylation of the ribose of cytidine 1402 (C1402) in 16S rRNA.</text>
</comment>
<evidence type="ECO:0000256" key="1">
    <source>
        <dbReference type="ARBA" id="ARBA00022490"/>
    </source>
</evidence>
<dbReference type="PANTHER" id="PTHR46111">
    <property type="entry name" value="RIBOSOMAL RNA SMALL SUBUNIT METHYLTRANSFERASE I"/>
    <property type="match status" value="1"/>
</dbReference>
<dbReference type="InterPro" id="IPR035996">
    <property type="entry name" value="4pyrrol_Methylase_sf"/>
</dbReference>
<keyword evidence="1 6" id="KW-0963">Cytoplasm</keyword>
<evidence type="ECO:0000313" key="8">
    <source>
        <dbReference type="EMBL" id="MBB6069588.1"/>
    </source>
</evidence>
<dbReference type="Gene3D" id="3.30.950.10">
    <property type="entry name" value="Methyltransferase, Cobalt-precorrin-4 Transmethylase, Domain 2"/>
    <property type="match status" value="1"/>
</dbReference>
<accession>A0A841GVB3</accession>
<dbReference type="EC" id="2.1.1.198" evidence="6"/>
<dbReference type="GO" id="GO:0070677">
    <property type="term" value="F:rRNA (cytosine-2'-O-)-methyltransferase activity"/>
    <property type="evidence" value="ECO:0007669"/>
    <property type="project" value="UniProtKB-UniRule"/>
</dbReference>
<evidence type="ECO:0000256" key="2">
    <source>
        <dbReference type="ARBA" id="ARBA00022552"/>
    </source>
</evidence>
<gene>
    <name evidence="6" type="primary">rsmI</name>
    <name evidence="8" type="ORF">HNQ61_001203</name>
</gene>
<dbReference type="CDD" id="cd11648">
    <property type="entry name" value="RsmI"/>
    <property type="match status" value="1"/>
</dbReference>
<comment type="subcellular location">
    <subcellularLocation>
        <location evidence="6">Cytoplasm</location>
    </subcellularLocation>
</comment>
<protein>
    <recommendedName>
        <fullName evidence="6">Ribosomal RNA small subunit methyltransferase I</fullName>
        <ecNumber evidence="6">2.1.1.198</ecNumber>
    </recommendedName>
    <alternativeName>
        <fullName evidence="6">16S rRNA 2'-O-ribose C1402 methyltransferase</fullName>
    </alternativeName>
    <alternativeName>
        <fullName evidence="6">rRNA (cytidine-2'-O-)-methyltransferase RsmI</fullName>
    </alternativeName>
</protein>
<dbReference type="RefSeq" id="WP_170037280.1">
    <property type="nucleotide sequence ID" value="NZ_JABDTL010000002.1"/>
</dbReference>
<dbReference type="InterPro" id="IPR008189">
    <property type="entry name" value="rRNA_ssu_MeTfrase_I"/>
</dbReference>
<dbReference type="Gene3D" id="3.40.1010.10">
    <property type="entry name" value="Cobalt-precorrin-4 Transmethylase, Domain 1"/>
    <property type="match status" value="1"/>
</dbReference>
<dbReference type="FunFam" id="3.40.1010.10:FF:000007">
    <property type="entry name" value="Ribosomal RNA small subunit methyltransferase I"/>
    <property type="match status" value="1"/>
</dbReference>
<evidence type="ECO:0000313" key="9">
    <source>
        <dbReference type="Proteomes" id="UP000582837"/>
    </source>
</evidence>
<dbReference type="InterPro" id="IPR018063">
    <property type="entry name" value="SAM_MeTrfase_RsmI_CS"/>
</dbReference>
<comment type="similarity">
    <text evidence="6">Belongs to the methyltransferase superfamily. RsmI family.</text>
</comment>
<dbReference type="AlphaFoldDB" id="A0A841GVB3"/>
<keyword evidence="3 6" id="KW-0489">Methyltransferase</keyword>
<evidence type="ECO:0000256" key="4">
    <source>
        <dbReference type="ARBA" id="ARBA00022679"/>
    </source>
</evidence>
<dbReference type="Proteomes" id="UP000582837">
    <property type="component" value="Unassembled WGS sequence"/>
</dbReference>
<dbReference type="FunFam" id="3.30.950.10:FF:000002">
    <property type="entry name" value="Ribosomal RNA small subunit methyltransferase I"/>
    <property type="match status" value="1"/>
</dbReference>
<comment type="caution">
    <text evidence="8">The sequence shown here is derived from an EMBL/GenBank/DDBJ whole genome shotgun (WGS) entry which is preliminary data.</text>
</comment>
<comment type="catalytic activity">
    <reaction evidence="6">
        <text>cytidine(1402) in 16S rRNA + S-adenosyl-L-methionine = 2'-O-methylcytidine(1402) in 16S rRNA + S-adenosyl-L-homocysteine + H(+)</text>
        <dbReference type="Rhea" id="RHEA:42924"/>
        <dbReference type="Rhea" id="RHEA-COMP:10285"/>
        <dbReference type="Rhea" id="RHEA-COMP:10286"/>
        <dbReference type="ChEBI" id="CHEBI:15378"/>
        <dbReference type="ChEBI" id="CHEBI:57856"/>
        <dbReference type="ChEBI" id="CHEBI:59789"/>
        <dbReference type="ChEBI" id="CHEBI:74495"/>
        <dbReference type="ChEBI" id="CHEBI:82748"/>
        <dbReference type="EC" id="2.1.1.198"/>
    </reaction>
</comment>
<dbReference type="Pfam" id="PF00590">
    <property type="entry name" value="TP_methylase"/>
    <property type="match status" value="1"/>
</dbReference>
<proteinExistence type="inferred from homology"/>
<dbReference type="EMBL" id="JACHIA010000002">
    <property type="protein sequence ID" value="MBB6069588.1"/>
    <property type="molecule type" value="Genomic_DNA"/>
</dbReference>
<reference evidence="8 9" key="1">
    <citation type="submission" date="2020-08" db="EMBL/GenBank/DDBJ databases">
        <title>Genomic Encyclopedia of Type Strains, Phase IV (KMG-IV): sequencing the most valuable type-strain genomes for metagenomic binning, comparative biology and taxonomic classification.</title>
        <authorList>
            <person name="Goeker M."/>
        </authorList>
    </citation>
    <scope>NUCLEOTIDE SEQUENCE [LARGE SCALE GENOMIC DNA]</scope>
    <source>
        <strain evidence="8 9">DSM 29007</strain>
    </source>
</reference>
<keyword evidence="4 6" id="KW-0808">Transferase</keyword>